<dbReference type="GeneID" id="14867883"/>
<protein>
    <submittedName>
        <fullName evidence="1">Uncharacterized protein</fullName>
    </submittedName>
</protein>
<dbReference type="EMBL" id="GL883025">
    <property type="protein sequence ID" value="EGG15913.1"/>
    <property type="molecule type" value="Genomic_DNA"/>
</dbReference>
<name>F4Q813_CACFS</name>
<reference evidence="2" key="1">
    <citation type="journal article" date="2011" name="Genome Res.">
        <title>Phylogeny-wide analysis of social amoeba genomes highlights ancient origins for complex intercellular communication.</title>
        <authorList>
            <person name="Heidel A.J."/>
            <person name="Lawal H.M."/>
            <person name="Felder M."/>
            <person name="Schilde C."/>
            <person name="Helps N.R."/>
            <person name="Tunggal B."/>
            <person name="Rivero F."/>
            <person name="John U."/>
            <person name="Schleicher M."/>
            <person name="Eichinger L."/>
            <person name="Platzer M."/>
            <person name="Noegel A.A."/>
            <person name="Schaap P."/>
            <person name="Gloeckner G."/>
        </authorList>
    </citation>
    <scope>NUCLEOTIDE SEQUENCE [LARGE SCALE GENOMIC DNA]</scope>
    <source>
        <strain evidence="2">SH3</strain>
    </source>
</reference>
<evidence type="ECO:0000313" key="1">
    <source>
        <dbReference type="EMBL" id="EGG15913.1"/>
    </source>
</evidence>
<dbReference type="KEGG" id="dfa:DFA_09584"/>
<evidence type="ECO:0000313" key="2">
    <source>
        <dbReference type="Proteomes" id="UP000007797"/>
    </source>
</evidence>
<dbReference type="AlphaFoldDB" id="F4Q813"/>
<dbReference type="Proteomes" id="UP000007797">
    <property type="component" value="Unassembled WGS sequence"/>
</dbReference>
<organism evidence="1 2">
    <name type="scientific">Cavenderia fasciculata</name>
    <name type="common">Slime mold</name>
    <name type="synonym">Dictyostelium fasciculatum</name>
    <dbReference type="NCBI Taxonomy" id="261658"/>
    <lineage>
        <taxon>Eukaryota</taxon>
        <taxon>Amoebozoa</taxon>
        <taxon>Evosea</taxon>
        <taxon>Eumycetozoa</taxon>
        <taxon>Dictyostelia</taxon>
        <taxon>Acytosteliales</taxon>
        <taxon>Cavenderiaceae</taxon>
        <taxon>Cavenderia</taxon>
    </lineage>
</organism>
<keyword evidence="2" id="KW-1185">Reference proteome</keyword>
<sequence length="1097" mass="122080">MNLILDLIKNNECCCRRNEQRCLIKKILRECEDLNQSLVVGATFNLEGIGFIDSLFNGRFDSSVTSVQENTLIDYGEKVVVNVESITDPSINYQQTTNSSSAFLFEQLDDGCYKLSVVHPPDDLQWELVPVLSHYTVCGGGSSSRGIPSSVATDSLSDTIESSSIVIVRQDIAFLINTQSGCIGTIANTQTCQLMTLQSGTYYLRYYGWCVVDNTTTTSNSSCSSLTSMVFPDDCKVVVQSSYQVTVQYRGQIKLTFTRDMVFSLPNSKEDTPKANINVTLSYFYNNLISHSIITCTTMDTPIFSVPLVPVSVLITTNNISQIILLNNITATPTLAQPNINITFSIYELPPLKDKSYIPVTLYSQSSRCGLSITLPPGVYSREFLSTVGFSNLTVLSFSSPSKYRVFLSLSIPISASVSDIPLNGYFAESYNTGIILQVQIVSNYEFSNNPLPLFGGNVEILNIYHSLFKPSYYLVETPHSKIDSYILINCTDAPLMGYHNCSFPSRVGPRYIKTQLNNNGKYLSYSELVYYPEYYSLRSIGSKLILMSTNLSNILDLSFNSTRININFGRVEFQVGEKILATYTLDNPAAKNYVAIDLSQMVFYNGTKKVGISNTKTFGVTTDSLVLTREGVSLMAGTQATWGIYGFPAQYWRFKNIHPVAFVMSGQYLDGLEPDRNLFGNRSPINNGLFFAVTNGTKVVVTKTPIPFQFLLSVYLQINQDGSLCFASPTDSIGTLVDPSNVCLAMGGLGGRYLLVAPQTMSWSVWALQILDERGRLVWALNSTEKIDYHNIPMDYGSYLHYTDSIVSTSSRNYITNGKQYLQLRPDGNLVIYENNVYFKNDVLAFTETEVAEDPPYILRVQDNGISLSSSLYPEYPYYQVEAIPGSPAIHSLSMYPQAGDSKSEGFSYQTNRIPWGVLMIDITGKVSGGLLGGQDTRFEYFNSVTIKLVDTPDAAEPRSQLLPQQNLTNQFLNLVWNDTTGIISVVQIDNNQVMWSSPEPPTNIKSVTGIYYSGMICYDSLTDLLQFCVAVCSQAGDPILQPDQCLEYQSVWMPYQGSERQQWFGLIIGFPELVLVSSGTMIWSAKISNLLLRNY</sequence>
<proteinExistence type="predicted"/>
<accession>F4Q813</accession>
<gene>
    <name evidence="1" type="ORF">DFA_09584</name>
</gene>
<dbReference type="RefSeq" id="XP_004352238.1">
    <property type="nucleotide sequence ID" value="XM_004352186.1"/>
</dbReference>